<feature type="chain" id="PRO_5012545328" description="C1q domain-containing protein" evidence="1">
    <location>
        <begin position="19"/>
        <end position="211"/>
    </location>
</feature>
<evidence type="ECO:0008006" key="6">
    <source>
        <dbReference type="Google" id="ProtNLM"/>
    </source>
</evidence>
<reference evidence="2" key="1">
    <citation type="journal article" date="2014" name="Int. J. Syst. Evol. Microbiol.">
        <title>Complete genome of a new Firmicutes species belonging to the dominant human colonic microbiota ('Ruminococcus bicirculans') reveals two chromosomes and a selective capacity to utilize plant glucans.</title>
        <authorList>
            <consortium name="NISC Comparative Sequencing Program"/>
            <person name="Wegmann U."/>
            <person name="Louis P."/>
            <person name="Goesmann A."/>
            <person name="Henrissat B."/>
            <person name="Duncan S.H."/>
            <person name="Flint H.J."/>
        </authorList>
    </citation>
    <scope>NUCLEOTIDE SEQUENCE</scope>
    <source>
        <strain evidence="2">CGMCC 1.12707</strain>
    </source>
</reference>
<accession>A0A1M6SY41</accession>
<evidence type="ECO:0000313" key="3">
    <source>
        <dbReference type="EMBL" id="SHK49641.1"/>
    </source>
</evidence>
<keyword evidence="1" id="KW-0732">Signal</keyword>
<reference evidence="5" key="4">
    <citation type="journal article" date="2019" name="Int. J. Syst. Evol. Microbiol.">
        <title>The Global Catalogue of Microorganisms (GCM) 10K type strain sequencing project: providing services to taxonomists for standard genome sequencing and annotation.</title>
        <authorList>
            <consortium name="The Broad Institute Genomics Platform"/>
            <consortium name="The Broad Institute Genome Sequencing Center for Infectious Disease"/>
            <person name="Wu L."/>
            <person name="Ma J."/>
        </authorList>
    </citation>
    <scope>NUCLEOTIDE SEQUENCE [LARGE SCALE GENOMIC DNA]</scope>
    <source>
        <strain evidence="5">CGMCC 1.12707</strain>
    </source>
</reference>
<dbReference type="Proteomes" id="UP000650994">
    <property type="component" value="Unassembled WGS sequence"/>
</dbReference>
<feature type="signal peptide" evidence="1">
    <location>
        <begin position="1"/>
        <end position="18"/>
    </location>
</feature>
<evidence type="ECO:0000313" key="5">
    <source>
        <dbReference type="Proteomes" id="UP000650994"/>
    </source>
</evidence>
<reference evidence="4" key="3">
    <citation type="submission" date="2016-11" db="EMBL/GenBank/DDBJ databases">
        <authorList>
            <person name="Varghese N."/>
            <person name="Submissions S."/>
        </authorList>
    </citation>
    <scope>NUCLEOTIDE SEQUENCE [LARGE SCALE GENOMIC DNA]</scope>
    <source>
        <strain evidence="4">DSM 27989</strain>
    </source>
</reference>
<protein>
    <recommendedName>
        <fullName evidence="6">C1q domain-containing protein</fullName>
    </recommendedName>
</protein>
<proteinExistence type="predicted"/>
<evidence type="ECO:0000256" key="1">
    <source>
        <dbReference type="SAM" id="SignalP"/>
    </source>
</evidence>
<gene>
    <name evidence="2" type="ORF">GCM10010984_27550</name>
    <name evidence="3" type="ORF">SAMN05443634_101173</name>
</gene>
<dbReference type="EMBL" id="FRBH01000001">
    <property type="protein sequence ID" value="SHK49641.1"/>
    <property type="molecule type" value="Genomic_DNA"/>
</dbReference>
<organism evidence="3 4">
    <name type="scientific">Chishuiella changwenlii</name>
    <dbReference type="NCBI Taxonomy" id="1434701"/>
    <lineage>
        <taxon>Bacteria</taxon>
        <taxon>Pseudomonadati</taxon>
        <taxon>Bacteroidota</taxon>
        <taxon>Flavobacteriia</taxon>
        <taxon>Flavobacteriales</taxon>
        <taxon>Weeksellaceae</taxon>
        <taxon>Chishuiella</taxon>
    </lineage>
</organism>
<evidence type="ECO:0000313" key="2">
    <source>
        <dbReference type="EMBL" id="GGF08905.1"/>
    </source>
</evidence>
<name>A0A1M6SY41_9FLAO</name>
<reference evidence="3" key="2">
    <citation type="submission" date="2016-11" db="EMBL/GenBank/DDBJ databases">
        <authorList>
            <person name="Jaros S."/>
            <person name="Januszkiewicz K."/>
            <person name="Wedrychowicz H."/>
        </authorList>
    </citation>
    <scope>NUCLEOTIDE SEQUENCE [LARGE SCALE GENOMIC DNA]</scope>
    <source>
        <strain evidence="3">DSM 27989</strain>
    </source>
</reference>
<sequence length="211" mass="22581">MKRILIPFCIVLSAYAVGQVGVNTSTPEATLDVVTKNITDKVLKLSTVSNNATNRIADINYEKGSPLYIDDNGYVYKAYSPSNLNGVSGVADGNYVLTTAWKTIYTLPHNGSILDFSFFTNFSFGSGGSSLISGKVSVGNGTGINIYTYSSSVLPIKEISNNLTKLTSINFNSGAGLQFQLNGNTLQARLSQPSVNNSFIEIYGSTVTKTQ</sequence>
<dbReference type="Proteomes" id="UP000184120">
    <property type="component" value="Unassembled WGS sequence"/>
</dbReference>
<dbReference type="EMBL" id="BMFL01000022">
    <property type="protein sequence ID" value="GGF08905.1"/>
    <property type="molecule type" value="Genomic_DNA"/>
</dbReference>
<reference evidence="2" key="5">
    <citation type="submission" date="2024-05" db="EMBL/GenBank/DDBJ databases">
        <authorList>
            <person name="Sun Q."/>
            <person name="Zhou Y."/>
        </authorList>
    </citation>
    <scope>NUCLEOTIDE SEQUENCE</scope>
    <source>
        <strain evidence="2">CGMCC 1.12707</strain>
    </source>
</reference>
<dbReference type="RefSeq" id="WP_072928965.1">
    <property type="nucleotide sequence ID" value="NZ_BMFL01000022.1"/>
</dbReference>
<dbReference type="AlphaFoldDB" id="A0A1M6SY41"/>
<dbReference type="OrthoDB" id="1227422at2"/>
<evidence type="ECO:0000313" key="4">
    <source>
        <dbReference type="Proteomes" id="UP000184120"/>
    </source>
</evidence>
<dbReference type="STRING" id="1434701.SAMN05443634_101173"/>
<keyword evidence="5" id="KW-1185">Reference proteome</keyword>